<organism evidence="5 6">
    <name type="scientific">Tindallia californiensis</name>
    <dbReference type="NCBI Taxonomy" id="159292"/>
    <lineage>
        <taxon>Bacteria</taxon>
        <taxon>Bacillati</taxon>
        <taxon>Bacillota</taxon>
        <taxon>Clostridia</taxon>
        <taxon>Peptostreptococcales</taxon>
        <taxon>Tindalliaceae</taxon>
        <taxon>Tindallia</taxon>
    </lineage>
</organism>
<dbReference type="InterPro" id="IPR005158">
    <property type="entry name" value="BTAD"/>
</dbReference>
<dbReference type="PANTHER" id="PTHR16305">
    <property type="entry name" value="TESTICULAR SOLUBLE ADENYLYL CYCLASE"/>
    <property type="match status" value="1"/>
</dbReference>
<dbReference type="EMBL" id="FNPV01000004">
    <property type="protein sequence ID" value="SDY76049.1"/>
    <property type="molecule type" value="Genomic_DNA"/>
</dbReference>
<dbReference type="SUPFAM" id="SSF52540">
    <property type="entry name" value="P-loop containing nucleoside triphosphate hydrolases"/>
    <property type="match status" value="1"/>
</dbReference>
<reference evidence="5 6" key="1">
    <citation type="submission" date="2016-10" db="EMBL/GenBank/DDBJ databases">
        <authorList>
            <person name="de Groot N.N."/>
        </authorList>
    </citation>
    <scope>NUCLEOTIDE SEQUENCE [LARGE SCALE GENOMIC DNA]</scope>
    <source>
        <strain evidence="5 6">APO</strain>
    </source>
</reference>
<dbReference type="SUPFAM" id="SSF48452">
    <property type="entry name" value="TPR-like"/>
    <property type="match status" value="2"/>
</dbReference>
<dbReference type="InterPro" id="IPR041664">
    <property type="entry name" value="AAA_16"/>
</dbReference>
<name>A0A1H3MIV3_9FIRM</name>
<evidence type="ECO:0000259" key="4">
    <source>
        <dbReference type="SMART" id="SM01043"/>
    </source>
</evidence>
<dbReference type="InterPro" id="IPR027417">
    <property type="entry name" value="P-loop_NTPase"/>
</dbReference>
<dbReference type="GO" id="GO:0004016">
    <property type="term" value="F:adenylate cyclase activity"/>
    <property type="evidence" value="ECO:0007669"/>
    <property type="project" value="TreeGrafter"/>
</dbReference>
<dbReference type="Gene3D" id="1.25.40.10">
    <property type="entry name" value="Tetratricopeptide repeat domain"/>
    <property type="match status" value="2"/>
</dbReference>
<evidence type="ECO:0000313" key="6">
    <source>
        <dbReference type="Proteomes" id="UP000199230"/>
    </source>
</evidence>
<dbReference type="InterPro" id="IPR019734">
    <property type="entry name" value="TPR_rpt"/>
</dbReference>
<dbReference type="Pfam" id="PF13191">
    <property type="entry name" value="AAA_16"/>
    <property type="match status" value="1"/>
</dbReference>
<dbReference type="Pfam" id="PF03704">
    <property type="entry name" value="BTAD"/>
    <property type="match status" value="1"/>
</dbReference>
<feature type="domain" description="Bacterial transcriptional activator" evidence="4">
    <location>
        <begin position="112"/>
        <end position="245"/>
    </location>
</feature>
<gene>
    <name evidence="5" type="ORF">SAMN05192546_104138</name>
</gene>
<accession>A0A1H3MIV3</accession>
<keyword evidence="3" id="KW-0802">TPR repeat</keyword>
<sequence>MDIMNLKDETREGEKVMKLSIRYLGIPEVRLNDSIIPFPFKKAEVLFYYLQLENKVSREKLVDLFWGEADEASAKKNLRNAVYVIKKLLGTDIFISSKRHVIQMNDQIMIETDLDAFANLENEAAVEYYRGDFLEGIYIKDSEWVEHWIFQKRQECQAAYWDKLLEITKDNIKIKAYDKAEYYAKKLISQDVLNEEAYRLLMEIYHRQQKINKSIAVYEEVKEVLDRELSVSPDETTKALYEKLISLKRNHRIHEKKAESPVEDIFFGRERELEILKSNHFPATKGKTAKSVLITGEAGIGKSKLIEEFIKRTEDDSCAWLLSYCFKPERNEYYRPWVPIISKMTDLIKKYHIKIPEQIIMMLGNFFPSLLRIRENEFLREGINGYQHQMIENQMVQLVEIITEYIPMVIIFEDIQWMDEKSRSLFHYLLSQNNEGLYTVASLRYEASYEDEGYLYHLQAGGLVKKIELNPFDRKNTIDFSKKIWKRAVFPKEMEQRIYDETLGNTFFIKELLNHYMKTNEMGTHSVPMENAIKSRFLELSEQEMKLVNMCSLFFDKVSLMDIQQLTGKEDTELIDHLEKIQQKSILKEVVNFHDEPQEIKFIFMHQKVREYVYQSIPSFKRKVLHQKIAKMLEQKTEIVKNPEALYSRLMYHYKNAADEVNHLHYKIKNVESHLDFYHEMFPVLKYEREVTNLSWDRKRVNDELKEVHKLLVSIRKEHATQVYEEMEVKYLYTLARFQILQGLYKQGMAINRNMIRKSEKIQHPEFMLQGYKHAIYYCINIRNPEQMKTYIHKAFQVLRHYDSMNTIEEKGILMRLKGKMKMMTGDWKEAEACFHEALKLFIGLENVRPYILNIAACYSFLGECSQNRGDMRKAEAYYRKAIVICENKKLRKGLPIFYTHLGKMYFDTGEWQKAEMYLRKAIDTYTTTECLWKKSIPYACMALILLEKKEVHQATECLQKASSYVDCFQNPYEIGIYYRICYAIARKTQKDAGLMHKFLRYIPYDAAFYHEKMKENAMITCSNYELNQSESQTSTLC</sequence>
<protein>
    <submittedName>
        <fullName evidence="5">Predicted ATPase</fullName>
    </submittedName>
</protein>
<evidence type="ECO:0000313" key="5">
    <source>
        <dbReference type="EMBL" id="SDY76049.1"/>
    </source>
</evidence>
<keyword evidence="6" id="KW-1185">Reference proteome</keyword>
<dbReference type="InterPro" id="IPR011990">
    <property type="entry name" value="TPR-like_helical_dom_sf"/>
</dbReference>
<keyword evidence="1" id="KW-0547">Nucleotide-binding</keyword>
<evidence type="ECO:0000256" key="3">
    <source>
        <dbReference type="PROSITE-ProRule" id="PRU00339"/>
    </source>
</evidence>
<dbReference type="AlphaFoldDB" id="A0A1H3MIV3"/>
<feature type="repeat" description="TPR" evidence="3">
    <location>
        <begin position="896"/>
        <end position="929"/>
    </location>
</feature>
<evidence type="ECO:0000256" key="1">
    <source>
        <dbReference type="ARBA" id="ARBA00022741"/>
    </source>
</evidence>
<proteinExistence type="predicted"/>
<dbReference type="Gene3D" id="1.10.10.10">
    <property type="entry name" value="Winged helix-like DNA-binding domain superfamily/Winged helix DNA-binding domain"/>
    <property type="match status" value="1"/>
</dbReference>
<dbReference type="PANTHER" id="PTHR16305:SF28">
    <property type="entry name" value="GUANYLATE CYCLASE DOMAIN-CONTAINING PROTEIN"/>
    <property type="match status" value="1"/>
</dbReference>
<dbReference type="GO" id="GO:0005737">
    <property type="term" value="C:cytoplasm"/>
    <property type="evidence" value="ECO:0007669"/>
    <property type="project" value="TreeGrafter"/>
</dbReference>
<dbReference type="SMART" id="SM01043">
    <property type="entry name" value="BTAD"/>
    <property type="match status" value="1"/>
</dbReference>
<dbReference type="SMART" id="SM00028">
    <property type="entry name" value="TPR"/>
    <property type="match status" value="5"/>
</dbReference>
<dbReference type="Proteomes" id="UP000199230">
    <property type="component" value="Unassembled WGS sequence"/>
</dbReference>
<dbReference type="GO" id="GO:0005524">
    <property type="term" value="F:ATP binding"/>
    <property type="evidence" value="ECO:0007669"/>
    <property type="project" value="UniProtKB-KW"/>
</dbReference>
<dbReference type="Pfam" id="PF13424">
    <property type="entry name" value="TPR_12"/>
    <property type="match status" value="1"/>
</dbReference>
<dbReference type="PROSITE" id="PS50005">
    <property type="entry name" value="TPR"/>
    <property type="match status" value="1"/>
</dbReference>
<keyword evidence="2" id="KW-0067">ATP-binding</keyword>
<dbReference type="STRING" id="159292.SAMN05192546_104138"/>
<dbReference type="InterPro" id="IPR036388">
    <property type="entry name" value="WH-like_DNA-bd_sf"/>
</dbReference>
<evidence type="ECO:0000256" key="2">
    <source>
        <dbReference type="ARBA" id="ARBA00022840"/>
    </source>
</evidence>
<dbReference type="Gene3D" id="3.40.50.300">
    <property type="entry name" value="P-loop containing nucleotide triphosphate hydrolases"/>
    <property type="match status" value="1"/>
</dbReference>
<dbReference type="OrthoDB" id="190810at2"/>